<evidence type="ECO:0008006" key="4">
    <source>
        <dbReference type="Google" id="ProtNLM"/>
    </source>
</evidence>
<evidence type="ECO:0000313" key="2">
    <source>
        <dbReference type="EMBL" id="AZQ42931.1"/>
    </source>
</evidence>
<dbReference type="KEGG" id="noj:EJ995_01280"/>
<dbReference type="Proteomes" id="UP000279600">
    <property type="component" value="Chromosome"/>
</dbReference>
<evidence type="ECO:0000256" key="1">
    <source>
        <dbReference type="SAM" id="SignalP"/>
    </source>
</evidence>
<name>A0A3S9MUT0_9FLAO</name>
<proteinExistence type="predicted"/>
<dbReference type="EMBL" id="CP034549">
    <property type="protein sequence ID" value="AZQ42931.1"/>
    <property type="molecule type" value="Genomic_DNA"/>
</dbReference>
<feature type="chain" id="PRO_5019415853" description="DUF1579 domain-containing protein" evidence="1">
    <location>
        <begin position="20"/>
        <end position="193"/>
    </location>
</feature>
<keyword evidence="1" id="KW-0732">Signal</keyword>
<accession>A0A3S9MUT0</accession>
<evidence type="ECO:0000313" key="3">
    <source>
        <dbReference type="Proteomes" id="UP000279600"/>
    </source>
</evidence>
<dbReference type="RefSeq" id="WP_126444847.1">
    <property type="nucleotide sequence ID" value="NZ_CP034549.1"/>
</dbReference>
<reference evidence="2 3" key="1">
    <citation type="submission" date="2018-12" db="EMBL/GenBank/DDBJ databases">
        <title>Complete genome of Nonlabens sp. MJ115.</title>
        <authorList>
            <person name="Choi H.S."/>
            <person name="Jung J."/>
        </authorList>
    </citation>
    <scope>NUCLEOTIDE SEQUENCE [LARGE SCALE GENOMIC DNA]</scope>
    <source>
        <strain evidence="2 3">MJ115</strain>
    </source>
</reference>
<dbReference type="OrthoDB" id="1274930at2"/>
<organism evidence="2 3">
    <name type="scientific">Nonlabens ponticola</name>
    <dbReference type="NCBI Taxonomy" id="2496866"/>
    <lineage>
        <taxon>Bacteria</taxon>
        <taxon>Pseudomonadati</taxon>
        <taxon>Bacteroidota</taxon>
        <taxon>Flavobacteriia</taxon>
        <taxon>Flavobacteriales</taxon>
        <taxon>Flavobacteriaceae</taxon>
        <taxon>Nonlabens</taxon>
    </lineage>
</organism>
<feature type="signal peptide" evidence="1">
    <location>
        <begin position="1"/>
        <end position="19"/>
    </location>
</feature>
<protein>
    <recommendedName>
        <fullName evidence="4">DUF1579 domain-containing protein</fullName>
    </recommendedName>
</protein>
<gene>
    <name evidence="2" type="ORF">EJ995_01280</name>
</gene>
<dbReference type="AlphaFoldDB" id="A0A3S9MUT0"/>
<keyword evidence="3" id="KW-1185">Reference proteome</keyword>
<sequence>MKMTLAFAFLFIVITISFSQTLTVEDYGEILSDSNRLVPANIQKIVDSNNSLDVFVGHWSAVHSRKKFDVFISKNTINNGIFDEIDALILDYRIRDENDNLIIDTRQTGNAVLSGIGYSLFPDGSYSFFYNRRECEANYEWGILLETEQLTNRKTLYLELMLLESLWITGDECSNGAIEPYFPVNTGLNFVRQ</sequence>